<organism evidence="2 3">
    <name type="scientific">Pleurodeles waltl</name>
    <name type="common">Iberian ribbed newt</name>
    <dbReference type="NCBI Taxonomy" id="8319"/>
    <lineage>
        <taxon>Eukaryota</taxon>
        <taxon>Metazoa</taxon>
        <taxon>Chordata</taxon>
        <taxon>Craniata</taxon>
        <taxon>Vertebrata</taxon>
        <taxon>Euteleostomi</taxon>
        <taxon>Amphibia</taxon>
        <taxon>Batrachia</taxon>
        <taxon>Caudata</taxon>
        <taxon>Salamandroidea</taxon>
        <taxon>Salamandridae</taxon>
        <taxon>Pleurodelinae</taxon>
        <taxon>Pleurodeles</taxon>
    </lineage>
</organism>
<evidence type="ECO:0000313" key="3">
    <source>
        <dbReference type="Proteomes" id="UP001066276"/>
    </source>
</evidence>
<keyword evidence="3" id="KW-1185">Reference proteome</keyword>
<gene>
    <name evidence="2" type="ORF">NDU88_009943</name>
</gene>
<dbReference type="Proteomes" id="UP001066276">
    <property type="component" value="Chromosome 5"/>
</dbReference>
<proteinExistence type="predicted"/>
<evidence type="ECO:0000313" key="2">
    <source>
        <dbReference type="EMBL" id="KAJ1157228.1"/>
    </source>
</evidence>
<accession>A0AAV7S1U3</accession>
<protein>
    <submittedName>
        <fullName evidence="2">Uncharacterized protein</fullName>
    </submittedName>
</protein>
<name>A0AAV7S1U3_PLEWA</name>
<reference evidence="2" key="1">
    <citation type="journal article" date="2022" name="bioRxiv">
        <title>Sequencing and chromosome-scale assembly of the giantPleurodeles waltlgenome.</title>
        <authorList>
            <person name="Brown T."/>
            <person name="Elewa A."/>
            <person name="Iarovenko S."/>
            <person name="Subramanian E."/>
            <person name="Araus A.J."/>
            <person name="Petzold A."/>
            <person name="Susuki M."/>
            <person name="Suzuki K.-i.T."/>
            <person name="Hayashi T."/>
            <person name="Toyoda A."/>
            <person name="Oliveira C."/>
            <person name="Osipova E."/>
            <person name="Leigh N.D."/>
            <person name="Simon A."/>
            <person name="Yun M.H."/>
        </authorList>
    </citation>
    <scope>NUCLEOTIDE SEQUENCE</scope>
    <source>
        <strain evidence="2">20211129_DDA</strain>
        <tissue evidence="2">Liver</tissue>
    </source>
</reference>
<dbReference type="EMBL" id="JANPWB010000009">
    <property type="protein sequence ID" value="KAJ1157228.1"/>
    <property type="molecule type" value="Genomic_DNA"/>
</dbReference>
<feature type="region of interest" description="Disordered" evidence="1">
    <location>
        <begin position="1"/>
        <end position="84"/>
    </location>
</feature>
<sequence length="116" mass="12138">MHSMAVSERKSTGASAGLGPGATAVEDIGRGCETASENSSCRVDLADDFPEGISTEGGGAPIVPGGPLEPKPRGPVSEEQQRQWKPVCCSKDPNYIGSAESNRVAQWLLSCHEKKV</sequence>
<comment type="caution">
    <text evidence="2">The sequence shown here is derived from an EMBL/GenBank/DDBJ whole genome shotgun (WGS) entry which is preliminary data.</text>
</comment>
<dbReference type="AlphaFoldDB" id="A0AAV7S1U3"/>
<evidence type="ECO:0000256" key="1">
    <source>
        <dbReference type="SAM" id="MobiDB-lite"/>
    </source>
</evidence>